<keyword evidence="4" id="KW-0812">Transmembrane</keyword>
<evidence type="ECO:0000256" key="2">
    <source>
        <dbReference type="ARBA" id="ARBA00009370"/>
    </source>
</evidence>
<evidence type="ECO:0000313" key="7">
    <source>
        <dbReference type="EMBL" id="HIX00694.1"/>
    </source>
</evidence>
<evidence type="ECO:0000256" key="1">
    <source>
        <dbReference type="ARBA" id="ARBA00004401"/>
    </source>
</evidence>
<dbReference type="EC" id="3.4.21.89" evidence="4"/>
<evidence type="ECO:0000313" key="8">
    <source>
        <dbReference type="Proteomes" id="UP000824151"/>
    </source>
</evidence>
<reference evidence="7" key="1">
    <citation type="journal article" date="2021" name="PeerJ">
        <title>Extensive microbial diversity within the chicken gut microbiome revealed by metagenomics and culture.</title>
        <authorList>
            <person name="Gilroy R."/>
            <person name="Ravi A."/>
            <person name="Getino M."/>
            <person name="Pursley I."/>
            <person name="Horton D.L."/>
            <person name="Alikhan N.F."/>
            <person name="Baker D."/>
            <person name="Gharbi K."/>
            <person name="Hall N."/>
            <person name="Watson M."/>
            <person name="Adriaenssens E.M."/>
            <person name="Foster-Nyarko E."/>
            <person name="Jarju S."/>
            <person name="Secka A."/>
            <person name="Antonio M."/>
            <person name="Oren A."/>
            <person name="Chaudhuri R.R."/>
            <person name="La Ragione R."/>
            <person name="Hildebrand F."/>
            <person name="Pallen M.J."/>
        </authorList>
    </citation>
    <scope>NUCLEOTIDE SEQUENCE</scope>
    <source>
        <strain evidence="7">ChiHejej3B27-3195</strain>
    </source>
</reference>
<reference evidence="7" key="2">
    <citation type="submission" date="2021-04" db="EMBL/GenBank/DDBJ databases">
        <authorList>
            <person name="Gilroy R."/>
        </authorList>
    </citation>
    <scope>NUCLEOTIDE SEQUENCE</scope>
    <source>
        <strain evidence="7">ChiHejej3B27-3195</strain>
    </source>
</reference>
<protein>
    <recommendedName>
        <fullName evidence="4">Signal peptidase I</fullName>
        <ecNumber evidence="4">3.4.21.89</ecNumber>
    </recommendedName>
</protein>
<dbReference type="Gene3D" id="2.10.109.10">
    <property type="entry name" value="Umud Fragment, subunit A"/>
    <property type="match status" value="1"/>
</dbReference>
<feature type="region of interest" description="Disordered" evidence="5">
    <location>
        <begin position="1"/>
        <end position="36"/>
    </location>
</feature>
<dbReference type="GO" id="GO:0005886">
    <property type="term" value="C:plasma membrane"/>
    <property type="evidence" value="ECO:0007669"/>
    <property type="project" value="UniProtKB-SubCell"/>
</dbReference>
<dbReference type="Proteomes" id="UP000824151">
    <property type="component" value="Unassembled WGS sequence"/>
</dbReference>
<evidence type="ECO:0000256" key="4">
    <source>
        <dbReference type="RuleBase" id="RU362042"/>
    </source>
</evidence>
<keyword evidence="4 7" id="KW-0378">Hydrolase</keyword>
<dbReference type="PANTHER" id="PTHR43390">
    <property type="entry name" value="SIGNAL PEPTIDASE I"/>
    <property type="match status" value="1"/>
</dbReference>
<feature type="transmembrane region" description="Helical" evidence="4">
    <location>
        <begin position="45"/>
        <end position="66"/>
    </location>
</feature>
<feature type="active site" evidence="3">
    <location>
        <position position="80"/>
    </location>
</feature>
<proteinExistence type="inferred from homology"/>
<accession>A0A9D1UUK8</accession>
<dbReference type="AlphaFoldDB" id="A0A9D1UUK8"/>
<keyword evidence="4" id="KW-0472">Membrane</keyword>
<comment type="catalytic activity">
    <reaction evidence="4">
        <text>Cleavage of hydrophobic, N-terminal signal or leader sequences from secreted and periplasmic proteins.</text>
        <dbReference type="EC" id="3.4.21.89"/>
    </reaction>
</comment>
<dbReference type="PRINTS" id="PR00727">
    <property type="entry name" value="LEADERPTASE"/>
</dbReference>
<evidence type="ECO:0000256" key="3">
    <source>
        <dbReference type="PIRSR" id="PIRSR600223-1"/>
    </source>
</evidence>
<dbReference type="EMBL" id="DXGD01000414">
    <property type="protein sequence ID" value="HIX00694.1"/>
    <property type="molecule type" value="Genomic_DNA"/>
</dbReference>
<feature type="region of interest" description="Disordered" evidence="5">
    <location>
        <begin position="246"/>
        <end position="267"/>
    </location>
</feature>
<feature type="domain" description="Peptidase S26" evidence="6">
    <location>
        <begin position="51"/>
        <end position="239"/>
    </location>
</feature>
<sequence>MTDPGRESSSDLPEPEESAAASSRREVRQRREARKRPALKERSPMAAFLVECAIIVVLAVVISFVVKTFFMRAFYIPSESMEETLAVDDRIAVNLLAPQVMDVERGDVVVFEDTRQWWGDGQEPETNPVQDALMFIGLMPDTSSHFVVKRVIGVGGDTVECCNDEGLLQVNGEPIEEPYIYEGNSPSDMDFSVEVPEDHVWLLGDHRAASADSRFHVDEADMGAVSEDDIIGRSVAIIWPWDRWGGGGSDRGPFADVPDSPPEGSAQ</sequence>
<dbReference type="SUPFAM" id="SSF51306">
    <property type="entry name" value="LexA/Signal peptidase"/>
    <property type="match status" value="1"/>
</dbReference>
<name>A0A9D1UUK8_9MICC</name>
<comment type="similarity">
    <text evidence="2 4">Belongs to the peptidase S26 family.</text>
</comment>
<keyword evidence="4" id="KW-1133">Transmembrane helix</keyword>
<comment type="caution">
    <text evidence="7">The sequence shown here is derived from an EMBL/GenBank/DDBJ whole genome shotgun (WGS) entry which is preliminary data.</text>
</comment>
<dbReference type="Pfam" id="PF10502">
    <property type="entry name" value="Peptidase_S26"/>
    <property type="match status" value="1"/>
</dbReference>
<dbReference type="InterPro" id="IPR036286">
    <property type="entry name" value="LexA/Signal_pep-like_sf"/>
</dbReference>
<dbReference type="InterPro" id="IPR019533">
    <property type="entry name" value="Peptidase_S26"/>
</dbReference>
<evidence type="ECO:0000256" key="5">
    <source>
        <dbReference type="SAM" id="MobiDB-lite"/>
    </source>
</evidence>
<comment type="subcellular location">
    <subcellularLocation>
        <location evidence="1">Cell membrane</location>
        <topology evidence="1">Single-pass type II membrane protein</topology>
    </subcellularLocation>
    <subcellularLocation>
        <location evidence="4">Membrane</location>
        <topology evidence="4">Single-pass type II membrane protein</topology>
    </subcellularLocation>
</comment>
<organism evidence="7 8">
    <name type="scientific">Candidatus Nesterenkonia stercoripullorum</name>
    <dbReference type="NCBI Taxonomy" id="2838701"/>
    <lineage>
        <taxon>Bacteria</taxon>
        <taxon>Bacillati</taxon>
        <taxon>Actinomycetota</taxon>
        <taxon>Actinomycetes</taxon>
        <taxon>Micrococcales</taxon>
        <taxon>Micrococcaceae</taxon>
        <taxon>Nesterenkonia</taxon>
    </lineage>
</organism>
<dbReference type="GO" id="GO:0009003">
    <property type="term" value="F:signal peptidase activity"/>
    <property type="evidence" value="ECO:0007669"/>
    <property type="project" value="UniProtKB-EC"/>
</dbReference>
<dbReference type="PANTHER" id="PTHR43390:SF1">
    <property type="entry name" value="CHLOROPLAST PROCESSING PEPTIDASE"/>
    <property type="match status" value="1"/>
</dbReference>
<dbReference type="InterPro" id="IPR000223">
    <property type="entry name" value="Pept_S26A_signal_pept_1"/>
</dbReference>
<dbReference type="NCBIfam" id="TIGR02227">
    <property type="entry name" value="sigpep_I_bact"/>
    <property type="match status" value="1"/>
</dbReference>
<keyword evidence="4" id="KW-0645">Protease</keyword>
<feature type="active site" evidence="3">
    <location>
        <position position="149"/>
    </location>
</feature>
<gene>
    <name evidence="7" type="primary">lepB</name>
    <name evidence="7" type="ORF">H9871_11195</name>
</gene>
<dbReference type="GO" id="GO:0004252">
    <property type="term" value="F:serine-type endopeptidase activity"/>
    <property type="evidence" value="ECO:0007669"/>
    <property type="project" value="InterPro"/>
</dbReference>
<evidence type="ECO:0000259" key="6">
    <source>
        <dbReference type="Pfam" id="PF10502"/>
    </source>
</evidence>
<dbReference type="CDD" id="cd06530">
    <property type="entry name" value="S26_SPase_I"/>
    <property type="match status" value="1"/>
</dbReference>
<dbReference type="GO" id="GO:0006465">
    <property type="term" value="P:signal peptide processing"/>
    <property type="evidence" value="ECO:0007669"/>
    <property type="project" value="InterPro"/>
</dbReference>